<dbReference type="GO" id="GO:0004134">
    <property type="term" value="F:4-alpha-glucanotransferase activity"/>
    <property type="evidence" value="ECO:0007669"/>
    <property type="project" value="UniProtKB-EC"/>
</dbReference>
<comment type="function">
    <text evidence="3">Multifunctional enzyme acting as 1,4-alpha-D-glucan:1,4-alpha-D-glucan 4-alpha-D-glycosyltransferase and amylo-1,6-glucosidase in glycogen degradation.</text>
</comment>
<dbReference type="InterPro" id="IPR032788">
    <property type="entry name" value="AGL_central"/>
</dbReference>
<accession>A0A834HSV2</accession>
<evidence type="ECO:0000256" key="5">
    <source>
        <dbReference type="ARBA" id="ARBA00012560"/>
    </source>
</evidence>
<evidence type="ECO:0000256" key="6">
    <source>
        <dbReference type="ARBA" id="ARBA00012778"/>
    </source>
</evidence>
<evidence type="ECO:0000259" key="21">
    <source>
        <dbReference type="Pfam" id="PF14702"/>
    </source>
</evidence>
<organism evidence="22 23">
    <name type="scientific">Rhynchophorus ferrugineus</name>
    <name type="common">Red palm weevil</name>
    <name type="synonym">Curculio ferrugineus</name>
    <dbReference type="NCBI Taxonomy" id="354439"/>
    <lineage>
        <taxon>Eukaryota</taxon>
        <taxon>Metazoa</taxon>
        <taxon>Ecdysozoa</taxon>
        <taxon>Arthropoda</taxon>
        <taxon>Hexapoda</taxon>
        <taxon>Insecta</taxon>
        <taxon>Pterygota</taxon>
        <taxon>Neoptera</taxon>
        <taxon>Endopterygota</taxon>
        <taxon>Coleoptera</taxon>
        <taxon>Polyphaga</taxon>
        <taxon>Cucujiformia</taxon>
        <taxon>Curculionidae</taxon>
        <taxon>Dryophthorinae</taxon>
        <taxon>Rhynchophorus</taxon>
    </lineage>
</organism>
<dbReference type="CDD" id="cd11327">
    <property type="entry name" value="AmyAc_Glg_debranch_2"/>
    <property type="match status" value="1"/>
</dbReference>
<keyword evidence="14" id="KW-0326">Glycosidase</keyword>
<feature type="compositionally biased region" description="Polar residues" evidence="17">
    <location>
        <begin position="289"/>
        <end position="312"/>
    </location>
</feature>
<evidence type="ECO:0000259" key="20">
    <source>
        <dbReference type="Pfam" id="PF14701"/>
    </source>
</evidence>
<keyword evidence="9" id="KW-0328">Glycosyltransferase</keyword>
<name>A0A834HSV2_RHYFE</name>
<dbReference type="Pfam" id="PF06202">
    <property type="entry name" value="GDE_C"/>
    <property type="match status" value="1"/>
</dbReference>
<evidence type="ECO:0000256" key="7">
    <source>
        <dbReference type="ARBA" id="ARBA00020723"/>
    </source>
</evidence>
<dbReference type="Pfam" id="PF14699">
    <property type="entry name" value="hGDE_N"/>
    <property type="match status" value="1"/>
</dbReference>
<evidence type="ECO:0000256" key="4">
    <source>
        <dbReference type="ARBA" id="ARBA00004496"/>
    </source>
</evidence>
<dbReference type="FunFam" id="3.20.20.80:FF:000206">
    <property type="entry name" value="Amylo-alpha-1, 6-glucosidase, 4-alpha-glucanotransferase b"/>
    <property type="match status" value="1"/>
</dbReference>
<dbReference type="Pfam" id="PF14701">
    <property type="entry name" value="hDGE_amylase"/>
    <property type="match status" value="1"/>
</dbReference>
<dbReference type="EC" id="2.4.1.25" evidence="5"/>
<dbReference type="Gene3D" id="3.20.20.80">
    <property type="entry name" value="Glycosidases"/>
    <property type="match status" value="2"/>
</dbReference>
<dbReference type="SUPFAM" id="SSF48208">
    <property type="entry name" value="Six-hairpin glycosidases"/>
    <property type="match status" value="1"/>
</dbReference>
<feature type="region of interest" description="Disordered" evidence="17">
    <location>
        <begin position="77"/>
        <end position="139"/>
    </location>
</feature>
<feature type="compositionally biased region" description="Polar residues" evidence="17">
    <location>
        <begin position="624"/>
        <end position="636"/>
    </location>
</feature>
<dbReference type="GO" id="GO:0005980">
    <property type="term" value="P:glycogen catabolic process"/>
    <property type="evidence" value="ECO:0007669"/>
    <property type="project" value="InterPro"/>
</dbReference>
<proteinExistence type="inferred from homology"/>
<dbReference type="InterPro" id="IPR006421">
    <property type="entry name" value="Glycogen_debranch_met"/>
</dbReference>
<dbReference type="GO" id="GO:0005737">
    <property type="term" value="C:cytoplasm"/>
    <property type="evidence" value="ECO:0007669"/>
    <property type="project" value="UniProtKB-SubCell"/>
</dbReference>
<dbReference type="Pfam" id="PF14702">
    <property type="entry name" value="hGDE_central"/>
    <property type="match status" value="1"/>
</dbReference>
<feature type="domain" description="Glycogen debranching enzyme central" evidence="21">
    <location>
        <begin position="1359"/>
        <end position="1632"/>
    </location>
</feature>
<comment type="catalytic activity">
    <reaction evidence="1">
        <text>Transfers a segment of a (1-&gt;4)-alpha-D-glucan to a new position in an acceptor, which may be glucose or a (1-&gt;4)-alpha-D-glucan.</text>
        <dbReference type="EC" id="2.4.1.25"/>
    </reaction>
</comment>
<feature type="region of interest" description="Disordered" evidence="17">
    <location>
        <begin position="282"/>
        <end position="316"/>
    </location>
</feature>
<feature type="domain" description="Eukaryotic glycogen debranching enzyme N-terminal" evidence="19">
    <location>
        <begin position="681"/>
        <end position="771"/>
    </location>
</feature>
<feature type="region of interest" description="Disordered" evidence="17">
    <location>
        <begin position="618"/>
        <end position="639"/>
    </location>
</feature>
<dbReference type="InterPro" id="IPR010401">
    <property type="entry name" value="AGL/Gdb1"/>
</dbReference>
<dbReference type="InterPro" id="IPR032792">
    <property type="entry name" value="AGL_glucanoTrfase"/>
</dbReference>
<feature type="region of interest" description="Disordered" evidence="17">
    <location>
        <begin position="179"/>
        <end position="225"/>
    </location>
</feature>
<comment type="caution">
    <text evidence="22">The sequence shown here is derived from an EMBL/GenBank/DDBJ whole genome shotgun (WGS) entry which is preliminary data.</text>
</comment>
<keyword evidence="8" id="KW-0963">Cytoplasm</keyword>
<feature type="compositionally biased region" description="Basic and acidic residues" evidence="17">
    <location>
        <begin position="558"/>
        <end position="574"/>
    </location>
</feature>
<reference evidence="22" key="1">
    <citation type="submission" date="2020-08" db="EMBL/GenBank/DDBJ databases">
        <title>Genome sequencing and assembly of the red palm weevil Rhynchophorus ferrugineus.</title>
        <authorList>
            <person name="Dias G.B."/>
            <person name="Bergman C.M."/>
            <person name="Manee M."/>
        </authorList>
    </citation>
    <scope>NUCLEOTIDE SEQUENCE</scope>
    <source>
        <strain evidence="22">AA-2017</strain>
        <tissue evidence="22">Whole larva</tissue>
    </source>
</reference>
<evidence type="ECO:0000259" key="18">
    <source>
        <dbReference type="Pfam" id="PF06202"/>
    </source>
</evidence>
<sequence length="2199" mass="248611">MAAIIAWIVGSITGTKRKEEEPAEGNKQNVKGGGTKVGAANKPALTKGKGKKAEEPTFHTKLSTPIEELIEETINEEINLNQNSATNKLKRKKKPLKKETGPSKSVIEEPGSSSSKEAAPVKSKKKLKPPVEQDVKEDVKVSFITVKEKARKKKIKVPLEKQNSEEVLQSVITKGVVKKTQYSRPSISEHYKQRDTVKDSSNPTQSSIDSSTSLTSKRAESKKSKQVSTTITYASVLINSIPDKTDTLEKDDTELLKQHNELNEASSSIEVLSEYSEDLETNTETTENQKQLCQKSEITSQRDNIENPSSSNKEGEEIQDLTFDVTQHCNIPQQIEENILRIVDLTEEETLDTREEVTSKLVQNSNFDSLSTQSISSTQSKPILIDDCQKEFNDQSKNNSPETHILDLEYRIIENHFVAEPIENILVEKTNGAELTDFSKEDSLNLEAEDKNTSEQLTDAQENFENGFVYDYLSDTIDPNSVSLLEDQNKTIIAENYSESQDNIIKGQSTFEITSVSVTEPTSNPQIKEKVDADSVSESDKSKLDFSNFICTQGADSFEKPQETSCDADPHSPIEEQEIPLSEDQAGLEEEVEGKTSEVDSSPEECQTFEEVVAQASLAEEADNTSGNTVTPSVSSDSKKIQVQETVNTPFGNMAQIRVLTLNDKEHQESTIYRIEKNFILQFRLGPSLLGRKIKLYCNYPQGSADFNRGTYQLLEWVQDEGCKNADDTALYTSIEANISGSFHYYFIYENEDTEDRQGSGYFLVDPVLKYGNGEELPLDCIQCQTVLAKQLGPFSTWTKKLQVAKESGYNVIHFTPIQELGASNSSYSLSEQLKLNPLFDEEDGTKITFEDVEKFAAHIRKEWKVLSICDIVLNHTANESKWLKDHPDATYNCVNCPYMRPAYLLDAAFHTFSMDVKKGNYEHLGIPAEVCTEEHLSAIRYHFKTQVLEPLNIPELFTVDVNKYLEEFLCLARKTPPVSKDGSENTAEIIVIQDPEYRRLKSTIDLELALKIYNVYRQDCFDEESRVKRCTEDLKTKLDTLNQKIIDEVNDDLNAAVENVICGIRYYRVQADGPHFKDITESHPLVYRYFTDFGSPTSLEECEAIMYSDNGKYLMAHNGWVMNSDPLKNFASPGTKIYIRRELIAWGDSVKLRYGDKPEDSPFLWELMRKYVETTAKIFDGVRLDNCHSTPIPVAEYLLDCARKIRPDLYVVAELFTNSDLTDNIFVNRLGITSLIREAMSAWDSHEEGRLVYRYGGMPVGSFYQPNVRPLVPMVAHALFLDLTHDNPSPAEKRSVFDLLPSSALVNMACCASGSNRGYDELVPHHIHVVDETRQYTEWTDDDVLPEDSTRYVNAKSGIITAKRALNELHYRLGKEGYNQVYVDQMNSDVVAVTRHNPETHSSFVLVAFTAFGHPDINAGNYQIDLKPLRIEGVLDEIVLEASMSHVNGRSGGSKFARFENFVKDPTWINGVSEYEVSIKQHIQINESDVFEEVYSGTKNMFQLNFRNFKPGSVVVIKVSLPKEMGESIKNVRELIGSFSAKKDSELNQIIGRMSLADINRALYRCDQEERDEGKGLDAYNIPNFGPLVYCGLQGFMSLLANIRPNNDLGHPFCGNLRDGNWMIDYMWKRLKVDEGTKELGQWIEEHIKYLYSVPRYLIPCYFDVIVTGIYVKLLDQSYNLMSNFVKFGSTFVKGLSLGSLQFGAYIKSADLPTLSPNLAPPKPPTRKNNNNEDVQACVSLSAGLPHFSVGYMRNWGRDTFIALRGLFILTGRYEESRQHILGYAACLRHGLIPNLLDGGRNSRFNCRDAIWWWLYCIKSYCEEVPNGIQILSDKVSRIFPTDESTAQPPGAVDQPLYDVIQEGLKVHFQGLKFRERNAGRQIDEHMTDAGFNNQIGIHPETGFVFGGNQWNCGTWMDKMGSSDKAHNRGKPATPRDGSAVELVGLSKAAISWLWKLNQEGHYPYDGVERIHKNGSTTKWTFKAWAEKIQQNFESKFWIGPKPSSDETRADLINKKNIYKDSFAASQPWTDYQLRCNFPIAMVAAPELFNPQHAWAALEQVEKYLLGPLGMKTLDPEDWNYRGDYNNSNDSDDFHISHGFNYHQGPEWVWPVGFFLRAKLIFAAQNNMLKETVAATKIILSKHFTELQTSPWRGLPELTNSNGSYCKDSSRTQAWSMSCILEVLYDLQQVESKQLIAN</sequence>
<feature type="domain" description="Glycogen debranching enzyme C-terminal" evidence="18">
    <location>
        <begin position="1735"/>
        <end position="2183"/>
    </location>
</feature>
<dbReference type="OrthoDB" id="10248904at2759"/>
<keyword evidence="23" id="KW-1185">Reference proteome</keyword>
<protein>
    <recommendedName>
        <fullName evidence="7">Glycogen debranching enzyme</fullName>
        <ecNumber evidence="5">2.4.1.25</ecNumber>
        <ecNumber evidence="6">3.2.1.33</ecNumber>
    </recommendedName>
    <alternativeName>
        <fullName evidence="16">Glycogen debrancher</fullName>
    </alternativeName>
</protein>
<dbReference type="GO" id="GO:0004135">
    <property type="term" value="F:amylo-alpha-1,6-glucosidase activity"/>
    <property type="evidence" value="ECO:0007669"/>
    <property type="project" value="UniProtKB-EC"/>
</dbReference>
<feature type="region of interest" description="Disordered" evidence="17">
    <location>
        <begin position="558"/>
        <end position="605"/>
    </location>
</feature>
<dbReference type="PANTHER" id="PTHR10569">
    <property type="entry name" value="GLYCOGEN DEBRANCHING ENZYME"/>
    <property type="match status" value="1"/>
</dbReference>
<dbReference type="InterPro" id="IPR029436">
    <property type="entry name" value="AGL_euk_N"/>
</dbReference>
<evidence type="ECO:0000256" key="14">
    <source>
        <dbReference type="ARBA" id="ARBA00023295"/>
    </source>
</evidence>
<keyword evidence="12" id="KW-0320">Glycogen biosynthesis</keyword>
<feature type="compositionally biased region" description="Low complexity" evidence="17">
    <location>
        <begin position="200"/>
        <end position="216"/>
    </location>
</feature>
<dbReference type="FunFam" id="3.20.20.80:FF:000070">
    <property type="entry name" value="GDB1p Glycogen debranching enzyme"/>
    <property type="match status" value="1"/>
</dbReference>
<dbReference type="EC" id="3.2.1.33" evidence="6"/>
<evidence type="ECO:0000256" key="12">
    <source>
        <dbReference type="ARBA" id="ARBA00023056"/>
    </source>
</evidence>
<evidence type="ECO:0000256" key="9">
    <source>
        <dbReference type="ARBA" id="ARBA00022676"/>
    </source>
</evidence>
<feature type="compositionally biased region" description="Basic and acidic residues" evidence="17">
    <location>
        <begin position="187"/>
        <end position="198"/>
    </location>
</feature>
<evidence type="ECO:0000256" key="8">
    <source>
        <dbReference type="ARBA" id="ARBA00022490"/>
    </source>
</evidence>
<feature type="compositionally biased region" description="Basic and acidic residues" evidence="17">
    <location>
        <begin position="527"/>
        <end position="539"/>
    </location>
</feature>
<gene>
    <name evidence="22" type="ORF">GWI33_018839</name>
</gene>
<evidence type="ECO:0000256" key="13">
    <source>
        <dbReference type="ARBA" id="ARBA00023268"/>
    </source>
</evidence>
<comment type="subcellular location">
    <subcellularLocation>
        <location evidence="4">Cytoplasm</location>
    </subcellularLocation>
</comment>
<feature type="compositionally biased region" description="Basic and acidic residues" evidence="17">
    <location>
        <begin position="129"/>
        <end position="139"/>
    </location>
</feature>
<feature type="domain" description="Glycogen debranching enzyme glucanotransferase" evidence="20">
    <location>
        <begin position="776"/>
        <end position="1211"/>
    </location>
</feature>
<evidence type="ECO:0000256" key="16">
    <source>
        <dbReference type="ARBA" id="ARBA00031477"/>
    </source>
</evidence>
<evidence type="ECO:0000256" key="3">
    <source>
        <dbReference type="ARBA" id="ARBA00003530"/>
    </source>
</evidence>
<comment type="similarity">
    <text evidence="15">Belongs to the glycogen debranching enzyme family.</text>
</comment>
<feature type="region of interest" description="Disordered" evidence="17">
    <location>
        <begin position="15"/>
        <end position="61"/>
    </location>
</feature>
<evidence type="ECO:0000313" key="23">
    <source>
        <dbReference type="Proteomes" id="UP000625711"/>
    </source>
</evidence>
<dbReference type="PANTHER" id="PTHR10569:SF2">
    <property type="entry name" value="GLYCOGEN DEBRANCHING ENZYME"/>
    <property type="match status" value="1"/>
</dbReference>
<keyword evidence="13" id="KW-0511">Multifunctional enzyme</keyword>
<evidence type="ECO:0000256" key="2">
    <source>
        <dbReference type="ARBA" id="ARBA00000927"/>
    </source>
</evidence>
<comment type="catalytic activity">
    <reaction evidence="2">
        <text>Hydrolysis of (1-&gt;6)-alpha-D-glucosidic branch linkages in glycogen phosphorylase limit dextrin.</text>
        <dbReference type="EC" id="3.2.1.33"/>
    </reaction>
</comment>
<dbReference type="InterPro" id="IPR017853">
    <property type="entry name" value="GH"/>
</dbReference>
<evidence type="ECO:0000259" key="19">
    <source>
        <dbReference type="Pfam" id="PF14699"/>
    </source>
</evidence>
<dbReference type="EMBL" id="JAACXV010014356">
    <property type="protein sequence ID" value="KAF7267995.1"/>
    <property type="molecule type" value="Genomic_DNA"/>
</dbReference>
<keyword evidence="11" id="KW-0378">Hydrolase</keyword>
<evidence type="ECO:0000256" key="15">
    <source>
        <dbReference type="ARBA" id="ARBA00025780"/>
    </source>
</evidence>
<dbReference type="GO" id="GO:0005978">
    <property type="term" value="P:glycogen biosynthetic process"/>
    <property type="evidence" value="ECO:0007669"/>
    <property type="project" value="UniProtKB-KW"/>
</dbReference>
<dbReference type="FunFam" id="1.50.10.10:FF:000039">
    <property type="entry name" value="Glycogen debranching enzyme Gdb1, putative"/>
    <property type="match status" value="1"/>
</dbReference>
<evidence type="ECO:0000256" key="17">
    <source>
        <dbReference type="SAM" id="MobiDB-lite"/>
    </source>
</evidence>
<evidence type="ECO:0000256" key="1">
    <source>
        <dbReference type="ARBA" id="ARBA00000439"/>
    </source>
</evidence>
<evidence type="ECO:0000256" key="10">
    <source>
        <dbReference type="ARBA" id="ARBA00022679"/>
    </source>
</evidence>
<evidence type="ECO:0000256" key="11">
    <source>
        <dbReference type="ARBA" id="ARBA00022801"/>
    </source>
</evidence>
<dbReference type="InterPro" id="IPR008928">
    <property type="entry name" value="6-hairpin_glycosidase_sf"/>
</dbReference>
<dbReference type="NCBIfam" id="TIGR01531">
    <property type="entry name" value="glyc_debranch"/>
    <property type="match status" value="1"/>
</dbReference>
<keyword evidence="10" id="KW-0808">Transferase</keyword>
<evidence type="ECO:0000313" key="22">
    <source>
        <dbReference type="EMBL" id="KAF7267995.1"/>
    </source>
</evidence>
<dbReference type="InterPro" id="IPR032790">
    <property type="entry name" value="GDE_C"/>
</dbReference>
<feature type="region of interest" description="Disordered" evidence="17">
    <location>
        <begin position="518"/>
        <end position="539"/>
    </location>
</feature>
<dbReference type="SUPFAM" id="SSF51445">
    <property type="entry name" value="(Trans)glycosidases"/>
    <property type="match status" value="1"/>
</dbReference>
<feature type="compositionally biased region" description="Low complexity" evidence="17">
    <location>
        <begin position="112"/>
        <end position="121"/>
    </location>
</feature>
<dbReference type="Proteomes" id="UP000625711">
    <property type="component" value="Unassembled WGS sequence"/>
</dbReference>